<proteinExistence type="predicted"/>
<accession>A0A4R2QJT5</accession>
<evidence type="ECO:0000313" key="1">
    <source>
        <dbReference type="EMBL" id="TCP47301.1"/>
    </source>
</evidence>
<evidence type="ECO:0000313" key="2">
    <source>
        <dbReference type="Proteomes" id="UP000294911"/>
    </source>
</evidence>
<reference evidence="1 2" key="1">
    <citation type="submission" date="2019-03" db="EMBL/GenBank/DDBJ databases">
        <title>Genomic Encyclopedia of Type Strains, Phase IV (KMG-IV): sequencing the most valuable type-strain genomes for metagenomic binning, comparative biology and taxonomic classification.</title>
        <authorList>
            <person name="Goeker M."/>
        </authorList>
    </citation>
    <scope>NUCLEOTIDE SEQUENCE [LARGE SCALE GENOMIC DNA]</scope>
    <source>
        <strain evidence="1 2">DSM 45765</strain>
    </source>
</reference>
<dbReference type="Proteomes" id="UP000294911">
    <property type="component" value="Unassembled WGS sequence"/>
</dbReference>
<dbReference type="RefSeq" id="WP_132879251.1">
    <property type="nucleotide sequence ID" value="NZ_SLXQ01000012.1"/>
</dbReference>
<gene>
    <name evidence="1" type="ORF">EV191_11297</name>
</gene>
<sequence length="94" mass="10184">MHGLIKVGGEACRKYGGKVAIKAEGSGKYAYWFELDVGNSIQSLVNGIGSLFGADDLSQIKTKCDFVVVGWAWNINCVTRGRVRIDPVTHLALL</sequence>
<dbReference type="EMBL" id="SLXQ01000012">
    <property type="protein sequence ID" value="TCP47301.1"/>
    <property type="molecule type" value="Genomic_DNA"/>
</dbReference>
<organism evidence="1 2">
    <name type="scientific">Tamaricihabitans halophyticus</name>
    <dbReference type="NCBI Taxonomy" id="1262583"/>
    <lineage>
        <taxon>Bacteria</taxon>
        <taxon>Bacillati</taxon>
        <taxon>Actinomycetota</taxon>
        <taxon>Actinomycetes</taxon>
        <taxon>Pseudonocardiales</taxon>
        <taxon>Pseudonocardiaceae</taxon>
        <taxon>Tamaricihabitans</taxon>
    </lineage>
</organism>
<comment type="caution">
    <text evidence="1">The sequence shown here is derived from an EMBL/GenBank/DDBJ whole genome shotgun (WGS) entry which is preliminary data.</text>
</comment>
<name>A0A4R2QJT5_9PSEU</name>
<keyword evidence="2" id="KW-1185">Reference proteome</keyword>
<dbReference type="AlphaFoldDB" id="A0A4R2QJT5"/>
<protein>
    <submittedName>
        <fullName evidence="1">Uncharacterized protein</fullName>
    </submittedName>
</protein>